<organism evidence="2 3">
    <name type="scientific">Deinococcus aerolatus</name>
    <dbReference type="NCBI Taxonomy" id="522487"/>
    <lineage>
        <taxon>Bacteria</taxon>
        <taxon>Thermotogati</taxon>
        <taxon>Deinococcota</taxon>
        <taxon>Deinococci</taxon>
        <taxon>Deinococcales</taxon>
        <taxon>Deinococcaceae</taxon>
        <taxon>Deinococcus</taxon>
    </lineage>
</organism>
<dbReference type="RefSeq" id="WP_188972008.1">
    <property type="nucleotide sequence ID" value="NZ_BMOL01000010.1"/>
</dbReference>
<keyword evidence="1" id="KW-0472">Membrane</keyword>
<dbReference type="Proteomes" id="UP000639973">
    <property type="component" value="Unassembled WGS sequence"/>
</dbReference>
<accession>A0ABQ2GB19</accession>
<feature type="transmembrane region" description="Helical" evidence="1">
    <location>
        <begin position="35"/>
        <end position="54"/>
    </location>
</feature>
<evidence type="ECO:0000313" key="3">
    <source>
        <dbReference type="Proteomes" id="UP000639973"/>
    </source>
</evidence>
<dbReference type="EMBL" id="BMOL01000010">
    <property type="protein sequence ID" value="GGL84357.1"/>
    <property type="molecule type" value="Genomic_DNA"/>
</dbReference>
<protein>
    <submittedName>
        <fullName evidence="2">Uncharacterized protein</fullName>
    </submittedName>
</protein>
<evidence type="ECO:0000256" key="1">
    <source>
        <dbReference type="SAM" id="Phobius"/>
    </source>
</evidence>
<keyword evidence="3" id="KW-1185">Reference proteome</keyword>
<proteinExistence type="predicted"/>
<sequence>MFGNRRVPPHIVLTFSVLLGALCGVWAFFAVRSESWLWAALALALAVWFVVDAVRSYGWNENRKRLAAEKQGAAR</sequence>
<reference evidence="3" key="1">
    <citation type="journal article" date="2019" name="Int. J. Syst. Evol. Microbiol.">
        <title>The Global Catalogue of Microorganisms (GCM) 10K type strain sequencing project: providing services to taxonomists for standard genome sequencing and annotation.</title>
        <authorList>
            <consortium name="The Broad Institute Genomics Platform"/>
            <consortium name="The Broad Institute Genome Sequencing Center for Infectious Disease"/>
            <person name="Wu L."/>
            <person name="Ma J."/>
        </authorList>
    </citation>
    <scope>NUCLEOTIDE SEQUENCE [LARGE SCALE GENOMIC DNA]</scope>
    <source>
        <strain evidence="3">JCM 15442</strain>
    </source>
</reference>
<name>A0ABQ2GB19_9DEIO</name>
<feature type="transmembrane region" description="Helical" evidence="1">
    <location>
        <begin position="12"/>
        <end position="29"/>
    </location>
</feature>
<keyword evidence="1" id="KW-1133">Transmembrane helix</keyword>
<keyword evidence="1" id="KW-0812">Transmembrane</keyword>
<gene>
    <name evidence="2" type="ORF">GCM10010840_22670</name>
</gene>
<comment type="caution">
    <text evidence="2">The sequence shown here is derived from an EMBL/GenBank/DDBJ whole genome shotgun (WGS) entry which is preliminary data.</text>
</comment>
<evidence type="ECO:0000313" key="2">
    <source>
        <dbReference type="EMBL" id="GGL84357.1"/>
    </source>
</evidence>